<evidence type="ECO:0000313" key="3">
    <source>
        <dbReference type="Proteomes" id="UP001341840"/>
    </source>
</evidence>
<evidence type="ECO:0000313" key="2">
    <source>
        <dbReference type="EMBL" id="MED6148308.1"/>
    </source>
</evidence>
<feature type="region of interest" description="Disordered" evidence="1">
    <location>
        <begin position="318"/>
        <end position="372"/>
    </location>
</feature>
<keyword evidence="3" id="KW-1185">Reference proteome</keyword>
<sequence>MERLLEEWEGLGEIECKDIGPYRCSITFASPEIRDEAMQRRSFEVFVKEFGSEVYSVELHPDLELEMENSGSMEDLKSESVVRETLAENERAPECPTGTNLNVVNVGNPQLDAIIDYKLSIMLAFTPYSNSGDANVGVTRKGMRNIEVHSNDEERSDETLYRINKDVRLGVQSVLDGFDEGNGVDVLECDVHIDEPSHRNNDRMVAIAHTAIIGLDGDGDEGSRKTTTDKLSEGEDYGEADLMMSDETLYRINLDCAVGAQNQCGDGMVKEYDLGVNGDLPEVPSNEDIESEEEDNKIEAARTKEIWGRGGLFFDSSDEQEVRSKLSKQKLEGNKRADLRPKVQRQGRKAPCIQGRSLATRKLMSSTKPKLK</sequence>
<evidence type="ECO:0008006" key="4">
    <source>
        <dbReference type="Google" id="ProtNLM"/>
    </source>
</evidence>
<feature type="compositionally biased region" description="Polar residues" evidence="1">
    <location>
        <begin position="363"/>
        <end position="372"/>
    </location>
</feature>
<reference evidence="2 3" key="1">
    <citation type="journal article" date="2023" name="Plants (Basel)">
        <title>Bridging the Gap: Combining Genomics and Transcriptomics Approaches to Understand Stylosanthes scabra, an Orphan Legume from the Brazilian Caatinga.</title>
        <authorList>
            <person name="Ferreira-Neto J.R.C."/>
            <person name="da Silva M.D."/>
            <person name="Binneck E."/>
            <person name="de Melo N.F."/>
            <person name="da Silva R.H."/>
            <person name="de Melo A.L.T.M."/>
            <person name="Pandolfi V."/>
            <person name="Bustamante F.O."/>
            <person name="Brasileiro-Vidal A.C."/>
            <person name="Benko-Iseppon A.M."/>
        </authorList>
    </citation>
    <scope>NUCLEOTIDE SEQUENCE [LARGE SCALE GENOMIC DNA]</scope>
    <source>
        <tissue evidence="2">Leaves</tissue>
    </source>
</reference>
<gene>
    <name evidence="2" type="ORF">PIB30_051931</name>
</gene>
<evidence type="ECO:0000256" key="1">
    <source>
        <dbReference type="SAM" id="MobiDB-lite"/>
    </source>
</evidence>
<feature type="compositionally biased region" description="Basic and acidic residues" evidence="1">
    <location>
        <begin position="320"/>
        <end position="341"/>
    </location>
</feature>
<organism evidence="2 3">
    <name type="scientific">Stylosanthes scabra</name>
    <dbReference type="NCBI Taxonomy" id="79078"/>
    <lineage>
        <taxon>Eukaryota</taxon>
        <taxon>Viridiplantae</taxon>
        <taxon>Streptophyta</taxon>
        <taxon>Embryophyta</taxon>
        <taxon>Tracheophyta</taxon>
        <taxon>Spermatophyta</taxon>
        <taxon>Magnoliopsida</taxon>
        <taxon>eudicotyledons</taxon>
        <taxon>Gunneridae</taxon>
        <taxon>Pentapetalae</taxon>
        <taxon>rosids</taxon>
        <taxon>fabids</taxon>
        <taxon>Fabales</taxon>
        <taxon>Fabaceae</taxon>
        <taxon>Papilionoideae</taxon>
        <taxon>50 kb inversion clade</taxon>
        <taxon>dalbergioids sensu lato</taxon>
        <taxon>Dalbergieae</taxon>
        <taxon>Pterocarpus clade</taxon>
        <taxon>Stylosanthes</taxon>
    </lineage>
</organism>
<comment type="caution">
    <text evidence="2">The sequence shown here is derived from an EMBL/GenBank/DDBJ whole genome shotgun (WGS) entry which is preliminary data.</text>
</comment>
<protein>
    <recommendedName>
        <fullName evidence="4">FACT complex subunit</fullName>
    </recommendedName>
</protein>
<accession>A0ABU6TKB8</accession>
<dbReference type="EMBL" id="JASCZI010090993">
    <property type="protein sequence ID" value="MED6148308.1"/>
    <property type="molecule type" value="Genomic_DNA"/>
</dbReference>
<proteinExistence type="predicted"/>
<dbReference type="Proteomes" id="UP001341840">
    <property type="component" value="Unassembled WGS sequence"/>
</dbReference>
<name>A0ABU6TKB8_9FABA</name>